<sequence length="243" mass="27570">MHFFNGNKLQGFGIPQHGTQHSATMIYLSGLVGFLLVLTAEARVGNSSELQFCTETEQCLLFDRICETDKYEVRHYDSVKWVSTDETSLFMEIAAMRAFKRLFNYITGANENGKKIEMTAPVLMKMSKDKSFWQTGTYTMSFLLPSEDQTNPPKPNDNKVYIHRTADMKVYVRGYGGWMTSMSDKIKASSLSSDLDLVGAEYNKGFHYAVGYNSPMTIFNRRNEVWFVVGDDPVCPSSEELDS</sequence>
<dbReference type="AlphaFoldDB" id="A0A6A5EYQ8"/>
<evidence type="ECO:0000313" key="7">
    <source>
        <dbReference type="EMBL" id="KAF1379652.1"/>
    </source>
</evidence>
<dbReference type="PANTHER" id="PTHR11220">
    <property type="entry name" value="HEME-BINDING PROTEIN-RELATED"/>
    <property type="match status" value="1"/>
</dbReference>
<comment type="caution">
    <text evidence="7">The sequence shown here is derived from an EMBL/GenBank/DDBJ whole genome shotgun (WGS) entry which is preliminary data.</text>
</comment>
<comment type="subcellular location">
    <subcellularLocation>
        <location evidence="1">Cytoplasm</location>
    </subcellularLocation>
</comment>
<dbReference type="InterPro" id="IPR006917">
    <property type="entry name" value="SOUL_heme-bd"/>
</dbReference>
<dbReference type="PANTHER" id="PTHR11220:SF1">
    <property type="entry name" value="HEME-BINDING PROTEIN 2"/>
    <property type="match status" value="1"/>
</dbReference>
<evidence type="ECO:0000256" key="3">
    <source>
        <dbReference type="ARBA" id="ARBA00011245"/>
    </source>
</evidence>
<keyword evidence="4" id="KW-0963">Cytoplasm</keyword>
<dbReference type="FunFam" id="3.20.80.10:FF:000003">
    <property type="entry name" value="Heme-binding protein 1"/>
    <property type="match status" value="1"/>
</dbReference>
<proteinExistence type="inferred from homology"/>
<reference evidence="7 8" key="1">
    <citation type="submission" date="2019-06" db="EMBL/GenBank/DDBJ databases">
        <title>A chromosome-scale genome assembly of the European perch, Perca fluviatilis.</title>
        <authorList>
            <person name="Roques C."/>
            <person name="Zahm M."/>
            <person name="Cabau C."/>
            <person name="Klopp C."/>
            <person name="Bouchez O."/>
            <person name="Donnadieu C."/>
            <person name="Kuhl H."/>
            <person name="Gislard M."/>
            <person name="Guendouz S."/>
            <person name="Journot L."/>
            <person name="Haffray P."/>
            <person name="Bestin A."/>
            <person name="Morvezen R."/>
            <person name="Feron R."/>
            <person name="Wen M."/>
            <person name="Jouanno E."/>
            <person name="Herpin A."/>
            <person name="Schartl M."/>
            <person name="Postlethwait J."/>
            <person name="Schaerlinger B."/>
            <person name="Chardard D."/>
            <person name="Lecocq T."/>
            <person name="Poncet C."/>
            <person name="Jaffrelo L."/>
            <person name="Lampietro C."/>
            <person name="Guiguen Y."/>
        </authorList>
    </citation>
    <scope>NUCLEOTIDE SEQUENCE [LARGE SCALE GENOMIC DNA]</scope>
    <source>
        <tissue evidence="7">Blood</tissue>
    </source>
</reference>
<evidence type="ECO:0000313" key="8">
    <source>
        <dbReference type="Proteomes" id="UP000465112"/>
    </source>
</evidence>
<evidence type="ECO:0000256" key="6">
    <source>
        <dbReference type="ARBA" id="ARBA00040755"/>
    </source>
</evidence>
<dbReference type="GO" id="GO:0005737">
    <property type="term" value="C:cytoplasm"/>
    <property type="evidence" value="ECO:0007669"/>
    <property type="project" value="UniProtKB-SubCell"/>
</dbReference>
<comment type="subunit">
    <text evidence="3">Monomer.</text>
</comment>
<organism evidence="7 8">
    <name type="scientific">Perca fluviatilis</name>
    <name type="common">European perch</name>
    <dbReference type="NCBI Taxonomy" id="8168"/>
    <lineage>
        <taxon>Eukaryota</taxon>
        <taxon>Metazoa</taxon>
        <taxon>Chordata</taxon>
        <taxon>Craniata</taxon>
        <taxon>Vertebrata</taxon>
        <taxon>Euteleostomi</taxon>
        <taxon>Actinopterygii</taxon>
        <taxon>Neopterygii</taxon>
        <taxon>Teleostei</taxon>
        <taxon>Neoteleostei</taxon>
        <taxon>Acanthomorphata</taxon>
        <taxon>Eupercaria</taxon>
        <taxon>Perciformes</taxon>
        <taxon>Percoidei</taxon>
        <taxon>Percidae</taxon>
        <taxon>Percinae</taxon>
        <taxon>Perca</taxon>
    </lineage>
</organism>
<dbReference type="Pfam" id="PF04832">
    <property type="entry name" value="SOUL"/>
    <property type="match status" value="1"/>
</dbReference>
<evidence type="ECO:0000256" key="4">
    <source>
        <dbReference type="ARBA" id="ARBA00022490"/>
    </source>
</evidence>
<dbReference type="Gene3D" id="3.20.80.10">
    <property type="entry name" value="Regulatory factor, effector binding domain"/>
    <property type="match status" value="1"/>
</dbReference>
<name>A0A6A5EYQ8_PERFL</name>
<keyword evidence="8" id="KW-1185">Reference proteome</keyword>
<comment type="function">
    <text evidence="5">May bind free porphyrinogens that may be present in the cell and thus facilitate removal of these potentially toxic compound. Binds with a high affinity to one molecule of heme or porphyrins. It binds metalloporphyrins, free porphyrins and N-methylprotoporphyrin with similar affinities.</text>
</comment>
<gene>
    <name evidence="7" type="ORF">PFLUV_G00178250</name>
</gene>
<comment type="similarity">
    <text evidence="2">Belongs to the HEBP family.</text>
</comment>
<dbReference type="EMBL" id="VHII01000015">
    <property type="protein sequence ID" value="KAF1379652.1"/>
    <property type="molecule type" value="Genomic_DNA"/>
</dbReference>
<dbReference type="InterPro" id="IPR011256">
    <property type="entry name" value="Reg_factor_effector_dom_sf"/>
</dbReference>
<accession>A0A6A5EYQ8</accession>
<dbReference type="GO" id="GO:0020037">
    <property type="term" value="F:heme binding"/>
    <property type="evidence" value="ECO:0007669"/>
    <property type="project" value="TreeGrafter"/>
</dbReference>
<dbReference type="SUPFAM" id="SSF55136">
    <property type="entry name" value="Probable bacterial effector-binding domain"/>
    <property type="match status" value="1"/>
</dbReference>
<evidence type="ECO:0000256" key="2">
    <source>
        <dbReference type="ARBA" id="ARBA00009817"/>
    </source>
</evidence>
<evidence type="ECO:0000256" key="1">
    <source>
        <dbReference type="ARBA" id="ARBA00004496"/>
    </source>
</evidence>
<dbReference type="Proteomes" id="UP000465112">
    <property type="component" value="Chromosome 15"/>
</dbReference>
<protein>
    <recommendedName>
        <fullName evidence="6">Heme-binding protein 1</fullName>
    </recommendedName>
</protein>
<evidence type="ECO:0000256" key="5">
    <source>
        <dbReference type="ARBA" id="ARBA00037673"/>
    </source>
</evidence>